<dbReference type="Gene3D" id="2.130.10.10">
    <property type="entry name" value="YVTN repeat-like/Quinoprotein amine dehydrogenase"/>
    <property type="match status" value="1"/>
</dbReference>
<feature type="region of interest" description="Disordered" evidence="1">
    <location>
        <begin position="630"/>
        <end position="683"/>
    </location>
</feature>
<feature type="compositionally biased region" description="Pro residues" evidence="1">
    <location>
        <begin position="806"/>
        <end position="818"/>
    </location>
</feature>
<protein>
    <recommendedName>
        <fullName evidence="2">F-box domain-containing protein</fullName>
    </recommendedName>
</protein>
<dbReference type="EMBL" id="AP024417">
    <property type="protein sequence ID" value="BCR85264.1"/>
    <property type="molecule type" value="Genomic_DNA"/>
</dbReference>
<dbReference type="Pfam" id="PF00646">
    <property type="entry name" value="F-box"/>
    <property type="match status" value="1"/>
</dbReference>
<feature type="region of interest" description="Disordered" evidence="1">
    <location>
        <begin position="1"/>
        <end position="55"/>
    </location>
</feature>
<reference evidence="3" key="1">
    <citation type="submission" date="2021-01" db="EMBL/GenBank/DDBJ databases">
        <authorList>
            <consortium name="Aspergillus chevalieri M1 genome sequencing consortium"/>
            <person name="Kazuki M."/>
            <person name="Futagami T."/>
        </authorList>
    </citation>
    <scope>NUCLEOTIDE SEQUENCE</scope>
    <source>
        <strain evidence="3">M1</strain>
    </source>
</reference>
<gene>
    <name evidence="3" type="ORF">ACHE_20722A</name>
</gene>
<dbReference type="AlphaFoldDB" id="A0A7R7ZL59"/>
<dbReference type="InterPro" id="IPR015943">
    <property type="entry name" value="WD40/YVTN_repeat-like_dom_sf"/>
</dbReference>
<feature type="compositionally biased region" description="Low complexity" evidence="1">
    <location>
        <begin position="644"/>
        <end position="657"/>
    </location>
</feature>
<accession>A0A7R7ZL59</accession>
<evidence type="ECO:0000259" key="2">
    <source>
        <dbReference type="PROSITE" id="PS50181"/>
    </source>
</evidence>
<dbReference type="InterPro" id="IPR001810">
    <property type="entry name" value="F-box_dom"/>
</dbReference>
<name>A0A7R7ZL59_ASPCH</name>
<evidence type="ECO:0000256" key="1">
    <source>
        <dbReference type="SAM" id="MobiDB-lite"/>
    </source>
</evidence>
<dbReference type="PROSITE" id="PS50181">
    <property type="entry name" value="FBOX"/>
    <property type="match status" value="1"/>
</dbReference>
<dbReference type="KEGG" id="ache:ACHE_20722A"/>
<keyword evidence="4" id="KW-1185">Reference proteome</keyword>
<feature type="compositionally biased region" description="Basic and acidic residues" evidence="1">
    <location>
        <begin position="674"/>
        <end position="683"/>
    </location>
</feature>
<dbReference type="Pfam" id="PF23749">
    <property type="entry name" value="DUF7165"/>
    <property type="match status" value="2"/>
</dbReference>
<sequence>MEHNAQSPVIERSGAEDFRNGDAQQQQQQQQQMEGVTANTDSHSLKSTKQSSSPFTRLPRNVIERILYTVDPSAFASLSLLNRKWRRISDAAPLYAHHLAHCPSFSATRDSVPYSESLDSLKRRFFAEVRRNAFNVFLRPRQTLVKLISTSMSSSTAFPKGEAFRFSFSASGQMILCISSSRIVVLDVTTKLPVVRHELKTSRRPLDATILDDGSLLAVVSSRHQINIYSLSDDDSKLIQCLALNDTPQALALSPTGGVLAIAYDDRIEMQAVGEGVLTTDRRAVRCNRVDSISFSADGFMLLGSSARGRTSSIVSVTVPFYTGTEDDVSPGDAQVRMWTTQVLFPATLQGYTRACSLPLHEEGENDWVLGYDEQRGTFKVVRISNANAGTVYFPSPFSANIYQKASPVMSPAVDGRGELVALGYEGSGLWVHGIPNRLDVASSSPGFLQQSGAISGHRMSDIPGITAACWVGYSHSSAHPASKGLRLVTVAPGGVSPPSIGEEDVPVDGGRVLLLDFDRSPRNGETIEISIELGEAEPKMLTEPNSSLDTEVELERRRTQLRRNNTAAPRRLRNAARETHPAAASSSNQKASYRHRRNSSYQSTSNTPRLNATLFGDAQLRTGDTLQRAATAAAVNPRRYSSPRQPQTQQYIPQIPHESDADNWVPPPPPYSREPDAPLPEDLRRTLLPVPPELRRAQSTAQNNASRNRPSLHRLNTITARMMRMGVRDPHTDEDDIGQRGVLQRIREGALGQFNQGRDGPVLPVPPVPAIPQAHQLPAAEESTIVQSPQYINSAPAAPQASQAPPAPLAPPTPSVPLTPSETPASSRSRRQSTRSNQTEHVVSQAVASNLMEPIPYIQEEDSPTTINQNQNQYPFSFSSPNLGDPGRRFTGAAEESPASPTARRTWYQRVPNGRSQSQDIREVMPPRPTPAMNRRASTDPTLSNRSPSTAAVNENWRRRIEEWNERTIYETNKKNRKCVVM</sequence>
<evidence type="ECO:0000313" key="3">
    <source>
        <dbReference type="EMBL" id="BCR85264.1"/>
    </source>
</evidence>
<dbReference type="Proteomes" id="UP000637239">
    <property type="component" value="Chromosome 2"/>
</dbReference>
<feature type="domain" description="F-box" evidence="2">
    <location>
        <begin position="52"/>
        <end position="98"/>
    </location>
</feature>
<feature type="compositionally biased region" description="Polar residues" evidence="1">
    <location>
        <begin position="600"/>
        <end position="611"/>
    </location>
</feature>
<dbReference type="RefSeq" id="XP_043133786.1">
    <property type="nucleotide sequence ID" value="XM_043285056.1"/>
</dbReference>
<dbReference type="InterPro" id="IPR036047">
    <property type="entry name" value="F-box-like_dom_sf"/>
</dbReference>
<proteinExistence type="predicted"/>
<feature type="compositionally biased region" description="Low complexity" evidence="1">
    <location>
        <begin position="796"/>
        <end position="805"/>
    </location>
</feature>
<dbReference type="SUPFAM" id="SSF82171">
    <property type="entry name" value="DPP6 N-terminal domain-like"/>
    <property type="match status" value="1"/>
</dbReference>
<feature type="region of interest" description="Disordered" evidence="1">
    <location>
        <begin position="866"/>
        <end position="955"/>
    </location>
</feature>
<feature type="compositionally biased region" description="Polar residues" evidence="1">
    <location>
        <begin position="866"/>
        <end position="883"/>
    </location>
</feature>
<reference evidence="3" key="2">
    <citation type="submission" date="2021-02" db="EMBL/GenBank/DDBJ databases">
        <title>Aspergillus chevalieri M1 genome sequence.</title>
        <authorList>
            <person name="Kadooka C."/>
            <person name="Mori K."/>
            <person name="Futagami T."/>
        </authorList>
    </citation>
    <scope>NUCLEOTIDE SEQUENCE</scope>
    <source>
        <strain evidence="3">M1</strain>
    </source>
</reference>
<dbReference type="SUPFAM" id="SSF81383">
    <property type="entry name" value="F-box domain"/>
    <property type="match status" value="1"/>
</dbReference>
<dbReference type="GeneID" id="66979623"/>
<evidence type="ECO:0000313" key="4">
    <source>
        <dbReference type="Proteomes" id="UP000637239"/>
    </source>
</evidence>
<feature type="region of interest" description="Disordered" evidence="1">
    <location>
        <begin position="796"/>
        <end position="844"/>
    </location>
</feature>
<dbReference type="InterPro" id="IPR055589">
    <property type="entry name" value="DUF7165"/>
</dbReference>
<organism evidence="3 4">
    <name type="scientific">Aspergillus chevalieri</name>
    <name type="common">Eurotium chevalieri</name>
    <dbReference type="NCBI Taxonomy" id="182096"/>
    <lineage>
        <taxon>Eukaryota</taxon>
        <taxon>Fungi</taxon>
        <taxon>Dikarya</taxon>
        <taxon>Ascomycota</taxon>
        <taxon>Pezizomycotina</taxon>
        <taxon>Eurotiomycetes</taxon>
        <taxon>Eurotiomycetidae</taxon>
        <taxon>Eurotiales</taxon>
        <taxon>Aspergillaceae</taxon>
        <taxon>Aspergillus</taxon>
        <taxon>Aspergillus subgen. Aspergillus</taxon>
    </lineage>
</organism>
<feature type="region of interest" description="Disordered" evidence="1">
    <location>
        <begin position="535"/>
        <end position="611"/>
    </location>
</feature>
<feature type="compositionally biased region" description="Polar residues" evidence="1">
    <location>
        <begin position="940"/>
        <end position="954"/>
    </location>
</feature>